<keyword evidence="1" id="KW-0238">DNA-binding</keyword>
<dbReference type="Proteomes" id="UP000559027">
    <property type="component" value="Unassembled WGS sequence"/>
</dbReference>
<feature type="region of interest" description="Disordered" evidence="2">
    <location>
        <begin position="137"/>
        <end position="165"/>
    </location>
</feature>
<dbReference type="EMBL" id="JAACJO010000006">
    <property type="protein sequence ID" value="KAF5357006.1"/>
    <property type="molecule type" value="Genomic_DNA"/>
</dbReference>
<evidence type="ECO:0000313" key="4">
    <source>
        <dbReference type="EMBL" id="KAF5357006.1"/>
    </source>
</evidence>
<feature type="domain" description="HTH CENPB-type" evidence="3">
    <location>
        <begin position="65"/>
        <end position="131"/>
    </location>
</feature>
<organism evidence="4 5">
    <name type="scientific">Leucocoprinus leucothites</name>
    <dbReference type="NCBI Taxonomy" id="201217"/>
    <lineage>
        <taxon>Eukaryota</taxon>
        <taxon>Fungi</taxon>
        <taxon>Dikarya</taxon>
        <taxon>Basidiomycota</taxon>
        <taxon>Agaricomycotina</taxon>
        <taxon>Agaricomycetes</taxon>
        <taxon>Agaricomycetidae</taxon>
        <taxon>Agaricales</taxon>
        <taxon>Agaricineae</taxon>
        <taxon>Agaricaceae</taxon>
        <taxon>Leucocoprinus</taxon>
    </lineage>
</organism>
<gene>
    <name evidence="4" type="ORF">D9756_006480</name>
</gene>
<evidence type="ECO:0000259" key="3">
    <source>
        <dbReference type="PROSITE" id="PS51253"/>
    </source>
</evidence>
<dbReference type="InterPro" id="IPR006600">
    <property type="entry name" value="HTH_CenpB_DNA-bd_dom"/>
</dbReference>
<dbReference type="Pfam" id="PF03221">
    <property type="entry name" value="HTH_Tnp_Tc5"/>
    <property type="match status" value="1"/>
</dbReference>
<dbReference type="OrthoDB" id="3030676at2759"/>
<dbReference type="GO" id="GO:0003677">
    <property type="term" value="F:DNA binding"/>
    <property type="evidence" value="ECO:0007669"/>
    <property type="project" value="UniProtKB-KW"/>
</dbReference>
<proteinExistence type="predicted"/>
<dbReference type="AlphaFoldDB" id="A0A8H5LGX4"/>
<evidence type="ECO:0000313" key="5">
    <source>
        <dbReference type="Proteomes" id="UP000559027"/>
    </source>
</evidence>
<keyword evidence="5" id="KW-1185">Reference proteome</keyword>
<dbReference type="InterPro" id="IPR009057">
    <property type="entry name" value="Homeodomain-like_sf"/>
</dbReference>
<sequence length="400" mass="44942">MARKPQNCRDRRAYAEKHVYEERMKEAIDAVNVGTHTAGAASKEFKVSEQTLRDRHTGRHAAWHEAASKQQKLSPAQEATLVEWVIHQTAAGNPVDCAQIIAYAAQLVPNKKIGKNWLEQFPDGEPSEASVTIESLVDDSDNDDLDDDFVPPELNEEGTSQAPRLGEEVNYPDMEDTVGGDMHRDGAPIGYLTRSRSILTRPELEKLGETVGKFANVPMPADEAKSHEELLSDIRKLQGTVSMLAEAVHSQEAQIHAANSHCTIIKRQLELSQIRLQNTKKKKERGSTKIKARFITLPSLKAAFYAEDAMRAEKERQEVIRLTEKEAHDVLIEQRITEESASRVFTSLTSYKTKFDLCMLARALHLNDVATNTALIDQIRAHLKENETELKKNPRFQGLF</sequence>
<comment type="caution">
    <text evidence="4">The sequence shown here is derived from an EMBL/GenBank/DDBJ whole genome shotgun (WGS) entry which is preliminary data.</text>
</comment>
<evidence type="ECO:0000256" key="1">
    <source>
        <dbReference type="ARBA" id="ARBA00023125"/>
    </source>
</evidence>
<reference evidence="4 5" key="1">
    <citation type="journal article" date="2020" name="ISME J.">
        <title>Uncovering the hidden diversity of litter-decomposition mechanisms in mushroom-forming fungi.</title>
        <authorList>
            <person name="Floudas D."/>
            <person name="Bentzer J."/>
            <person name="Ahren D."/>
            <person name="Johansson T."/>
            <person name="Persson P."/>
            <person name="Tunlid A."/>
        </authorList>
    </citation>
    <scope>NUCLEOTIDE SEQUENCE [LARGE SCALE GENOMIC DNA]</scope>
    <source>
        <strain evidence="4 5">CBS 146.42</strain>
    </source>
</reference>
<name>A0A8H5LGX4_9AGAR</name>
<accession>A0A8H5LGX4</accession>
<dbReference type="SUPFAM" id="SSF46689">
    <property type="entry name" value="Homeodomain-like"/>
    <property type="match status" value="1"/>
</dbReference>
<protein>
    <recommendedName>
        <fullName evidence="3">HTH CENPB-type domain-containing protein</fullName>
    </recommendedName>
</protein>
<evidence type="ECO:0000256" key="2">
    <source>
        <dbReference type="SAM" id="MobiDB-lite"/>
    </source>
</evidence>
<feature type="compositionally biased region" description="Acidic residues" evidence="2">
    <location>
        <begin position="137"/>
        <end position="156"/>
    </location>
</feature>
<dbReference type="PROSITE" id="PS51253">
    <property type="entry name" value="HTH_CENPB"/>
    <property type="match status" value="1"/>
</dbReference>